<organism evidence="1 2">
    <name type="scientific">Oryza rufipogon</name>
    <name type="common">Brownbeard rice</name>
    <name type="synonym">Asian wild rice</name>
    <dbReference type="NCBI Taxonomy" id="4529"/>
    <lineage>
        <taxon>Eukaryota</taxon>
        <taxon>Viridiplantae</taxon>
        <taxon>Streptophyta</taxon>
        <taxon>Embryophyta</taxon>
        <taxon>Tracheophyta</taxon>
        <taxon>Spermatophyta</taxon>
        <taxon>Magnoliopsida</taxon>
        <taxon>Liliopsida</taxon>
        <taxon>Poales</taxon>
        <taxon>Poaceae</taxon>
        <taxon>BOP clade</taxon>
        <taxon>Oryzoideae</taxon>
        <taxon>Oryzeae</taxon>
        <taxon>Oryzinae</taxon>
        <taxon>Oryza</taxon>
    </lineage>
</organism>
<dbReference type="EnsemblPlants" id="ORUFI08G23010.1">
    <property type="protein sequence ID" value="ORUFI08G23010.1"/>
    <property type="gene ID" value="ORUFI08G23010"/>
</dbReference>
<keyword evidence="2" id="KW-1185">Reference proteome</keyword>
<reference evidence="1" key="2">
    <citation type="submission" date="2015-06" db="UniProtKB">
        <authorList>
            <consortium name="EnsemblPlants"/>
        </authorList>
    </citation>
    <scope>IDENTIFICATION</scope>
</reference>
<sequence>MGRRTPGVWAQLRSGSSFGRVEGSRSGSSQAYGAHLAGVRLTDAGSSSEGSLKKPAYSVTAVGQTLKFGALLLLLGVLASSQALTRGGARRTRNARGVWAIGKAARSSKIH</sequence>
<dbReference type="AlphaFoldDB" id="A0A0E0QL87"/>
<protein>
    <submittedName>
        <fullName evidence="1">Uncharacterized protein</fullName>
    </submittedName>
</protein>
<dbReference type="Proteomes" id="UP000008022">
    <property type="component" value="Unassembled WGS sequence"/>
</dbReference>
<reference evidence="2" key="1">
    <citation type="submission" date="2013-06" db="EMBL/GenBank/DDBJ databases">
        <authorList>
            <person name="Zhao Q."/>
        </authorList>
    </citation>
    <scope>NUCLEOTIDE SEQUENCE</scope>
    <source>
        <strain evidence="2">cv. W1943</strain>
    </source>
</reference>
<name>A0A0E0QL87_ORYRU</name>
<dbReference type="Gramene" id="ORUFI08G23010.1">
    <property type="protein sequence ID" value="ORUFI08G23010.1"/>
    <property type="gene ID" value="ORUFI08G23010"/>
</dbReference>
<evidence type="ECO:0000313" key="1">
    <source>
        <dbReference type="EnsemblPlants" id="ORUFI08G23010.1"/>
    </source>
</evidence>
<evidence type="ECO:0000313" key="2">
    <source>
        <dbReference type="Proteomes" id="UP000008022"/>
    </source>
</evidence>
<accession>A0A0E0QL87</accession>
<dbReference type="HOGENOM" id="CLU_2162578_0_0_1"/>
<proteinExistence type="predicted"/>